<dbReference type="eggNOG" id="ENOG502RM8S">
    <property type="taxonomic scope" value="Eukaryota"/>
</dbReference>
<evidence type="ECO:0000259" key="5">
    <source>
        <dbReference type="PROSITE" id="PS51294"/>
    </source>
</evidence>
<dbReference type="HOGENOM" id="CLU_062113_0_0_1"/>
<proteinExistence type="predicted"/>
<evidence type="ECO:0000313" key="7">
    <source>
        <dbReference type="Proteomes" id="UP000017836"/>
    </source>
</evidence>
<evidence type="ECO:0000313" key="6">
    <source>
        <dbReference type="EMBL" id="ERN17047.1"/>
    </source>
</evidence>
<dbReference type="Gene3D" id="1.10.10.60">
    <property type="entry name" value="Homeodomain-like"/>
    <property type="match status" value="1"/>
</dbReference>
<dbReference type="FunFam" id="1.10.10.60:FF:000002">
    <property type="entry name" value="Myb family transcription factor"/>
    <property type="match status" value="1"/>
</dbReference>
<keyword evidence="1" id="KW-0805">Transcription regulation</keyword>
<evidence type="ECO:0000256" key="1">
    <source>
        <dbReference type="ARBA" id="ARBA00023015"/>
    </source>
</evidence>
<sequence length="336" mass="37646">MGTCGRNGAVRQYIRSKIPRLRWTPELHHSFVHAIQKLGGQDKATPKLVLQLMDVRGLTISHVKSHLQMYRGMKSDSSRHACHASQTSKYMEEEESSIISSVKEVPTDFDSLSNVYHPLQPKGPADNYYVQMRDSMCGSSGACGGQKGMVGIDNSLAMASSSSPSLYSADNYSDETTMKQQHEAVIKGLLYTKMQRDGLDSLLTPHHRDILKYNAQAASHFQDTELNHEHGPTRKRKFDPKNDNRYDPFSSQFCKEWNRKEEEEVGDCTLSLSICPRSTKGYFTKSNASSNSENSEAASSHSRLSFRGGTGRSSLEKNEINLDLSISMYATCRKQE</sequence>
<dbReference type="GO" id="GO:0003677">
    <property type="term" value="F:DNA binding"/>
    <property type="evidence" value="ECO:0007669"/>
    <property type="project" value="InterPro"/>
</dbReference>
<dbReference type="InterPro" id="IPR017930">
    <property type="entry name" value="Myb_dom"/>
</dbReference>
<feature type="compositionally biased region" description="Low complexity" evidence="4">
    <location>
        <begin position="286"/>
        <end position="300"/>
    </location>
</feature>
<reference evidence="7" key="1">
    <citation type="journal article" date="2013" name="Science">
        <title>The Amborella genome and the evolution of flowering plants.</title>
        <authorList>
            <consortium name="Amborella Genome Project"/>
        </authorList>
    </citation>
    <scope>NUCLEOTIDE SEQUENCE [LARGE SCALE GENOMIC DNA]</scope>
</reference>
<dbReference type="AlphaFoldDB" id="U5D6M5"/>
<feature type="region of interest" description="Disordered" evidence="4">
    <location>
        <begin position="78"/>
        <end position="97"/>
    </location>
</feature>
<dbReference type="SUPFAM" id="SSF46689">
    <property type="entry name" value="Homeodomain-like"/>
    <property type="match status" value="1"/>
</dbReference>
<dbReference type="STRING" id="13333.U5D6M5"/>
<dbReference type="Proteomes" id="UP000017836">
    <property type="component" value="Unassembled WGS sequence"/>
</dbReference>
<feature type="domain" description="HTH myb-type" evidence="5">
    <location>
        <begin position="15"/>
        <end position="75"/>
    </location>
</feature>
<accession>U5D6M5</accession>
<name>U5D6M5_AMBTC</name>
<organism evidence="6 7">
    <name type="scientific">Amborella trichopoda</name>
    <dbReference type="NCBI Taxonomy" id="13333"/>
    <lineage>
        <taxon>Eukaryota</taxon>
        <taxon>Viridiplantae</taxon>
        <taxon>Streptophyta</taxon>
        <taxon>Embryophyta</taxon>
        <taxon>Tracheophyta</taxon>
        <taxon>Spermatophyta</taxon>
        <taxon>Magnoliopsida</taxon>
        <taxon>Amborellales</taxon>
        <taxon>Amborellaceae</taxon>
        <taxon>Amborella</taxon>
    </lineage>
</organism>
<gene>
    <name evidence="6" type="ORF">AMTR_s00044p00042560</name>
</gene>
<evidence type="ECO:0000256" key="3">
    <source>
        <dbReference type="ARBA" id="ARBA00023242"/>
    </source>
</evidence>
<dbReference type="PANTHER" id="PTHR31314:SF188">
    <property type="entry name" value="TRANSCRIPTION FACTOR KAN2 ISOFORM X1-RELATED"/>
    <property type="match status" value="1"/>
</dbReference>
<evidence type="ECO:0000256" key="4">
    <source>
        <dbReference type="SAM" id="MobiDB-lite"/>
    </source>
</evidence>
<dbReference type="Gramene" id="ERN17047">
    <property type="protein sequence ID" value="ERN17047"/>
    <property type="gene ID" value="AMTR_s00044p00042560"/>
</dbReference>
<keyword evidence="3" id="KW-0539">Nucleus</keyword>
<dbReference type="PANTHER" id="PTHR31314">
    <property type="entry name" value="MYB FAMILY TRANSCRIPTION FACTOR PHL7-LIKE"/>
    <property type="match status" value="1"/>
</dbReference>
<keyword evidence="7" id="KW-1185">Reference proteome</keyword>
<dbReference type="InterPro" id="IPR001005">
    <property type="entry name" value="SANT/Myb"/>
</dbReference>
<feature type="region of interest" description="Disordered" evidence="4">
    <location>
        <begin position="222"/>
        <end position="244"/>
    </location>
</feature>
<dbReference type="PROSITE" id="PS51294">
    <property type="entry name" value="HTH_MYB"/>
    <property type="match status" value="1"/>
</dbReference>
<keyword evidence="2" id="KW-0804">Transcription</keyword>
<dbReference type="InterPro" id="IPR009057">
    <property type="entry name" value="Homeodomain-like_sf"/>
</dbReference>
<protein>
    <recommendedName>
        <fullName evidence="5">HTH myb-type domain-containing protein</fullName>
    </recommendedName>
</protein>
<dbReference type="InterPro" id="IPR046955">
    <property type="entry name" value="PHR1-like"/>
</dbReference>
<feature type="region of interest" description="Disordered" evidence="4">
    <location>
        <begin position="283"/>
        <end position="314"/>
    </location>
</feature>
<dbReference type="Pfam" id="PF00249">
    <property type="entry name" value="Myb_DNA-binding"/>
    <property type="match status" value="1"/>
</dbReference>
<dbReference type="GO" id="GO:0003700">
    <property type="term" value="F:DNA-binding transcription factor activity"/>
    <property type="evidence" value="ECO:0007669"/>
    <property type="project" value="InterPro"/>
</dbReference>
<dbReference type="InterPro" id="IPR006447">
    <property type="entry name" value="Myb_dom_plants"/>
</dbReference>
<dbReference type="OrthoDB" id="551907at2759"/>
<feature type="compositionally biased region" description="Basic and acidic residues" evidence="4">
    <location>
        <begin position="222"/>
        <end position="232"/>
    </location>
</feature>
<dbReference type="NCBIfam" id="TIGR01557">
    <property type="entry name" value="myb_SHAQKYF"/>
    <property type="match status" value="1"/>
</dbReference>
<dbReference type="EMBL" id="KI392384">
    <property type="protein sequence ID" value="ERN17047.1"/>
    <property type="molecule type" value="Genomic_DNA"/>
</dbReference>
<evidence type="ECO:0000256" key="2">
    <source>
        <dbReference type="ARBA" id="ARBA00023163"/>
    </source>
</evidence>